<evidence type="ECO:0000256" key="1">
    <source>
        <dbReference type="SAM" id="Phobius"/>
    </source>
</evidence>
<dbReference type="Proteomes" id="UP000441389">
    <property type="component" value="Unassembled WGS sequence"/>
</dbReference>
<gene>
    <name evidence="2" type="ORF">GON01_14975</name>
</gene>
<evidence type="ECO:0000313" key="2">
    <source>
        <dbReference type="EMBL" id="MVO79233.1"/>
    </source>
</evidence>
<dbReference type="EMBL" id="WQMS01000016">
    <property type="protein sequence ID" value="MVO79233.1"/>
    <property type="molecule type" value="Genomic_DNA"/>
</dbReference>
<accession>A0A6I4J544</accession>
<protein>
    <submittedName>
        <fullName evidence="2">Uncharacterized protein</fullName>
    </submittedName>
</protein>
<dbReference type="AlphaFoldDB" id="A0A6I4J544"/>
<keyword evidence="1" id="KW-0812">Transmembrane</keyword>
<sequence>MFGNLGTSALIGLLLGLAAIAFLQPTRTAGATLVMVVCLVAAISVGSLLRSRRTARRHRGKRR</sequence>
<dbReference type="RefSeq" id="WP_157028146.1">
    <property type="nucleotide sequence ID" value="NZ_WQMS01000016.1"/>
</dbReference>
<organism evidence="2 3">
    <name type="scientific">Sphingomonas horti</name>
    <dbReference type="NCBI Taxonomy" id="2682842"/>
    <lineage>
        <taxon>Bacteria</taxon>
        <taxon>Pseudomonadati</taxon>
        <taxon>Pseudomonadota</taxon>
        <taxon>Alphaproteobacteria</taxon>
        <taxon>Sphingomonadales</taxon>
        <taxon>Sphingomonadaceae</taxon>
        <taxon>Sphingomonas</taxon>
    </lineage>
</organism>
<proteinExistence type="predicted"/>
<keyword evidence="1" id="KW-0472">Membrane</keyword>
<keyword evidence="3" id="KW-1185">Reference proteome</keyword>
<keyword evidence="1" id="KW-1133">Transmembrane helix</keyword>
<comment type="caution">
    <text evidence="2">The sequence shown here is derived from an EMBL/GenBank/DDBJ whole genome shotgun (WGS) entry which is preliminary data.</text>
</comment>
<reference evidence="2 3" key="1">
    <citation type="submission" date="2019-12" db="EMBL/GenBank/DDBJ databases">
        <authorList>
            <person name="Huq M.A."/>
        </authorList>
    </citation>
    <scope>NUCLEOTIDE SEQUENCE [LARGE SCALE GENOMIC DNA]</scope>
    <source>
        <strain evidence="2 3">MAH-20</strain>
    </source>
</reference>
<feature type="transmembrane region" description="Helical" evidence="1">
    <location>
        <begin position="31"/>
        <end position="49"/>
    </location>
</feature>
<name>A0A6I4J544_9SPHN</name>
<evidence type="ECO:0000313" key="3">
    <source>
        <dbReference type="Proteomes" id="UP000441389"/>
    </source>
</evidence>